<keyword evidence="3" id="KW-0862">Zinc</keyword>
<feature type="compositionally biased region" description="Basic and acidic residues" evidence="4">
    <location>
        <begin position="258"/>
        <end position="271"/>
    </location>
</feature>
<dbReference type="InterPro" id="IPR011011">
    <property type="entry name" value="Znf_FYVE_PHD"/>
</dbReference>
<dbReference type="PROSITE" id="PS01359">
    <property type="entry name" value="ZF_PHD_1"/>
    <property type="match status" value="1"/>
</dbReference>
<dbReference type="PANTHER" id="PTHR47793">
    <property type="entry name" value="HISTONE DEACETYLASE COMPLEX SUBUNIT CTI6"/>
    <property type="match status" value="1"/>
</dbReference>
<evidence type="ECO:0000259" key="5">
    <source>
        <dbReference type="SMART" id="SM00249"/>
    </source>
</evidence>
<dbReference type="PANTHER" id="PTHR47793:SF1">
    <property type="entry name" value="HISTONE DEACETYLASE COMPLEX SUBUNIT CTI6"/>
    <property type="match status" value="1"/>
</dbReference>
<dbReference type="GO" id="GO:0061188">
    <property type="term" value="P:negative regulation of rDNA heterochromatin formation"/>
    <property type="evidence" value="ECO:0007669"/>
    <property type="project" value="TreeGrafter"/>
</dbReference>
<organism evidence="6 7">
    <name type="scientific">Lachnellula suecica</name>
    <dbReference type="NCBI Taxonomy" id="602035"/>
    <lineage>
        <taxon>Eukaryota</taxon>
        <taxon>Fungi</taxon>
        <taxon>Dikarya</taxon>
        <taxon>Ascomycota</taxon>
        <taxon>Pezizomycotina</taxon>
        <taxon>Leotiomycetes</taxon>
        <taxon>Helotiales</taxon>
        <taxon>Lachnaceae</taxon>
        <taxon>Lachnellula</taxon>
    </lineage>
</organism>
<dbReference type="PROSITE" id="PS50330">
    <property type="entry name" value="UIM"/>
    <property type="match status" value="1"/>
</dbReference>
<dbReference type="AlphaFoldDB" id="A0A8T9BYN9"/>
<proteinExistence type="predicted"/>
<evidence type="ECO:0000256" key="2">
    <source>
        <dbReference type="ARBA" id="ARBA00022771"/>
    </source>
</evidence>
<dbReference type="GO" id="GO:0061186">
    <property type="term" value="P:negative regulation of silent mating-type cassette heterochromatin formation"/>
    <property type="evidence" value="ECO:0007669"/>
    <property type="project" value="TreeGrafter"/>
</dbReference>
<dbReference type="Proteomes" id="UP000469558">
    <property type="component" value="Unassembled WGS sequence"/>
</dbReference>
<dbReference type="InterPro" id="IPR013083">
    <property type="entry name" value="Znf_RING/FYVE/PHD"/>
</dbReference>
<sequence>MDTARRSSRASKTQPSSTSSNSSSRGRATRQHLKSESTPSLSSEAPEEAVATRRKRADELDASSKALSETVEVDMANGTEDNDDSVRCICGFEDYPGPPELDDEENTHGFQDGVDEAIMFLQCDRCSAWQHGKCVSIMNESQSPDEYFCEECRPDLHKFFTDKNGQRFSQYLPLYTNLSTTSSRAGSFSKDGTRSPRGGSKSGRPSSSLQSAKRRSTMNSRDAAYDEEEQLRRAIEASKGEKSGESTDGGGTRRGKRGRSDSEEKPEDAKRQRTQSASPSPLPEQNQTPQAESDTETNGRQGGAKKIRGAAARNHREKELREERERSRLEAATKRKGRAERRRVDDSDPSEELSLATKVSVVKSTEVAAQPLDPPTSSQAATPDTPPPNPPSTSHRKGGRPPNSRKGKLGKNQYTKDRDLQEGDDHSPHRSQSREVPRGDDSGHPSGNKGSNNEGKAGKSKNSNSKITMGDMRKRVGAILDYISRTQLELAGESMSQATADAAEKTIRGIADGLPMIKVNGENGNTVSGGEEKESSKKEFKDLSCLEMMDVLTRQLVKWQKEFT</sequence>
<dbReference type="SUPFAM" id="SSF57903">
    <property type="entry name" value="FYVE/PHD zinc finger"/>
    <property type="match status" value="1"/>
</dbReference>
<feature type="compositionally biased region" description="Low complexity" evidence="4">
    <location>
        <begin position="10"/>
        <end position="26"/>
    </location>
</feature>
<accession>A0A8T9BYN9</accession>
<protein>
    <submittedName>
        <fullName evidence="6">Putative histone deacetylase complex subunit cti6</fullName>
    </submittedName>
</protein>
<evidence type="ECO:0000256" key="3">
    <source>
        <dbReference type="ARBA" id="ARBA00022833"/>
    </source>
</evidence>
<reference evidence="6 7" key="1">
    <citation type="submission" date="2018-05" db="EMBL/GenBank/DDBJ databases">
        <title>Genome sequencing and assembly of the regulated plant pathogen Lachnellula willkommii and related sister species for the development of diagnostic species identification markers.</title>
        <authorList>
            <person name="Giroux E."/>
            <person name="Bilodeau G."/>
        </authorList>
    </citation>
    <scope>NUCLEOTIDE SEQUENCE [LARGE SCALE GENOMIC DNA]</scope>
    <source>
        <strain evidence="6 7">CBS 268.59</strain>
    </source>
</reference>
<gene>
    <name evidence="6" type="primary">cti6</name>
    <name evidence="6" type="ORF">LSUE1_G007432</name>
</gene>
<evidence type="ECO:0000256" key="1">
    <source>
        <dbReference type="ARBA" id="ARBA00022723"/>
    </source>
</evidence>
<evidence type="ECO:0000256" key="4">
    <source>
        <dbReference type="SAM" id="MobiDB-lite"/>
    </source>
</evidence>
<evidence type="ECO:0000313" key="6">
    <source>
        <dbReference type="EMBL" id="TVY65539.1"/>
    </source>
</evidence>
<dbReference type="InterPro" id="IPR019786">
    <property type="entry name" value="Zinc_finger_PHD-type_CS"/>
</dbReference>
<name>A0A8T9BYN9_9HELO</name>
<feature type="compositionally biased region" description="Basic and acidic residues" evidence="4">
    <location>
        <begin position="230"/>
        <end position="245"/>
    </location>
</feature>
<feature type="compositionally biased region" description="Low complexity" evidence="4">
    <location>
        <begin position="446"/>
        <end position="466"/>
    </location>
</feature>
<feature type="compositionally biased region" description="Basic and acidic residues" evidence="4">
    <location>
        <begin position="314"/>
        <end position="333"/>
    </location>
</feature>
<feature type="compositionally biased region" description="Basic residues" evidence="4">
    <location>
        <begin position="394"/>
        <end position="409"/>
    </location>
</feature>
<dbReference type="OrthoDB" id="418595at2759"/>
<dbReference type="GO" id="GO:0008270">
    <property type="term" value="F:zinc ion binding"/>
    <property type="evidence" value="ECO:0007669"/>
    <property type="project" value="UniProtKB-KW"/>
</dbReference>
<keyword evidence="7" id="KW-1185">Reference proteome</keyword>
<dbReference type="InterPro" id="IPR003903">
    <property type="entry name" value="UIM_dom"/>
</dbReference>
<keyword evidence="2" id="KW-0863">Zinc-finger</keyword>
<dbReference type="InterPro" id="IPR001965">
    <property type="entry name" value="Znf_PHD"/>
</dbReference>
<dbReference type="InterPro" id="IPR019787">
    <property type="entry name" value="Znf_PHD-finger"/>
</dbReference>
<feature type="compositionally biased region" description="Low complexity" evidence="4">
    <location>
        <begin position="195"/>
        <end position="208"/>
    </location>
</feature>
<comment type="caution">
    <text evidence="6">The sequence shown here is derived from an EMBL/GenBank/DDBJ whole genome shotgun (WGS) entry which is preliminary data.</text>
</comment>
<dbReference type="Pfam" id="PF00628">
    <property type="entry name" value="PHD"/>
    <property type="match status" value="1"/>
</dbReference>
<feature type="domain" description="Zinc finger PHD-type" evidence="5">
    <location>
        <begin position="87"/>
        <end position="153"/>
    </location>
</feature>
<dbReference type="SMART" id="SM00249">
    <property type="entry name" value="PHD"/>
    <property type="match status" value="1"/>
</dbReference>
<keyword evidence="1" id="KW-0479">Metal-binding</keyword>
<evidence type="ECO:0000313" key="7">
    <source>
        <dbReference type="Proteomes" id="UP000469558"/>
    </source>
</evidence>
<feature type="region of interest" description="Disordered" evidence="4">
    <location>
        <begin position="1"/>
        <end position="79"/>
    </location>
</feature>
<dbReference type="EMBL" id="QGMK01001712">
    <property type="protein sequence ID" value="TVY65539.1"/>
    <property type="molecule type" value="Genomic_DNA"/>
</dbReference>
<feature type="compositionally biased region" description="Basic and acidic residues" evidence="4">
    <location>
        <begin position="414"/>
        <end position="443"/>
    </location>
</feature>
<feature type="region of interest" description="Disordered" evidence="4">
    <location>
        <begin position="180"/>
        <end position="471"/>
    </location>
</feature>
<dbReference type="GO" id="GO:0033698">
    <property type="term" value="C:Rpd3L complex"/>
    <property type="evidence" value="ECO:0007669"/>
    <property type="project" value="TreeGrafter"/>
</dbReference>
<dbReference type="Gene3D" id="3.30.40.10">
    <property type="entry name" value="Zinc/RING finger domain, C3HC4 (zinc finger)"/>
    <property type="match status" value="1"/>
</dbReference>
<dbReference type="GO" id="GO:0070210">
    <property type="term" value="C:Rpd3L-Expanded complex"/>
    <property type="evidence" value="ECO:0007669"/>
    <property type="project" value="TreeGrafter"/>
</dbReference>
<dbReference type="InterPro" id="IPR053051">
    <property type="entry name" value="HDAC_complex_subunit"/>
</dbReference>
<feature type="compositionally biased region" description="Polar residues" evidence="4">
    <location>
        <begin position="274"/>
        <end position="298"/>
    </location>
</feature>